<gene>
    <name evidence="1" type="ORF">M413DRAFT_377591</name>
</gene>
<name>A0A0C2YTC0_HEBCY</name>
<dbReference type="AlphaFoldDB" id="A0A0C2YTC0"/>
<dbReference type="Proteomes" id="UP000053424">
    <property type="component" value="Unassembled WGS sequence"/>
</dbReference>
<reference evidence="1 2" key="1">
    <citation type="submission" date="2014-04" db="EMBL/GenBank/DDBJ databases">
        <authorList>
            <consortium name="DOE Joint Genome Institute"/>
            <person name="Kuo A."/>
            <person name="Gay G."/>
            <person name="Dore J."/>
            <person name="Kohler A."/>
            <person name="Nagy L.G."/>
            <person name="Floudas D."/>
            <person name="Copeland A."/>
            <person name="Barry K.W."/>
            <person name="Cichocki N."/>
            <person name="Veneault-Fourrey C."/>
            <person name="LaButti K."/>
            <person name="Lindquist E.A."/>
            <person name="Lipzen A."/>
            <person name="Lundell T."/>
            <person name="Morin E."/>
            <person name="Murat C."/>
            <person name="Sun H."/>
            <person name="Tunlid A."/>
            <person name="Henrissat B."/>
            <person name="Grigoriev I.V."/>
            <person name="Hibbett D.S."/>
            <person name="Martin F."/>
            <person name="Nordberg H.P."/>
            <person name="Cantor M.N."/>
            <person name="Hua S.X."/>
        </authorList>
    </citation>
    <scope>NUCLEOTIDE SEQUENCE [LARGE SCALE GENOMIC DNA]</scope>
    <source>
        <strain evidence="2">h7</strain>
    </source>
</reference>
<proteinExistence type="predicted"/>
<dbReference type="OrthoDB" id="3643at2759"/>
<keyword evidence="2" id="KW-1185">Reference proteome</keyword>
<protein>
    <submittedName>
        <fullName evidence="1">Uncharacterized protein</fullName>
    </submittedName>
</protein>
<reference evidence="2" key="2">
    <citation type="submission" date="2015-01" db="EMBL/GenBank/DDBJ databases">
        <title>Evolutionary Origins and Diversification of the Mycorrhizal Mutualists.</title>
        <authorList>
            <consortium name="DOE Joint Genome Institute"/>
            <consortium name="Mycorrhizal Genomics Consortium"/>
            <person name="Kohler A."/>
            <person name="Kuo A."/>
            <person name="Nagy L.G."/>
            <person name="Floudas D."/>
            <person name="Copeland A."/>
            <person name="Barry K.W."/>
            <person name="Cichocki N."/>
            <person name="Veneault-Fourrey C."/>
            <person name="LaButti K."/>
            <person name="Lindquist E.A."/>
            <person name="Lipzen A."/>
            <person name="Lundell T."/>
            <person name="Morin E."/>
            <person name="Murat C."/>
            <person name="Riley R."/>
            <person name="Ohm R."/>
            <person name="Sun H."/>
            <person name="Tunlid A."/>
            <person name="Henrissat B."/>
            <person name="Grigoriev I.V."/>
            <person name="Hibbett D.S."/>
            <person name="Martin F."/>
        </authorList>
    </citation>
    <scope>NUCLEOTIDE SEQUENCE [LARGE SCALE GENOMIC DNA]</scope>
    <source>
        <strain evidence="2">h7</strain>
    </source>
</reference>
<dbReference type="EMBL" id="KN831774">
    <property type="protein sequence ID" value="KIM44242.1"/>
    <property type="molecule type" value="Genomic_DNA"/>
</dbReference>
<evidence type="ECO:0000313" key="1">
    <source>
        <dbReference type="EMBL" id="KIM44242.1"/>
    </source>
</evidence>
<dbReference type="HOGENOM" id="CLU_2236931_0_0_1"/>
<evidence type="ECO:0000313" key="2">
    <source>
        <dbReference type="Proteomes" id="UP000053424"/>
    </source>
</evidence>
<accession>A0A0C2YTC0</accession>
<sequence>MRGRPVHCLCIMSKSTVSQDPGNYEDAPTEGIRRVLEIATGETIQRGSVLETEKIGAWSYGLCLSSPLFILDFQIRSSAHFNVLACAPRYDRGVDRRLRVGPRMV</sequence>
<organism evidence="1 2">
    <name type="scientific">Hebeloma cylindrosporum</name>
    <dbReference type="NCBI Taxonomy" id="76867"/>
    <lineage>
        <taxon>Eukaryota</taxon>
        <taxon>Fungi</taxon>
        <taxon>Dikarya</taxon>
        <taxon>Basidiomycota</taxon>
        <taxon>Agaricomycotina</taxon>
        <taxon>Agaricomycetes</taxon>
        <taxon>Agaricomycetidae</taxon>
        <taxon>Agaricales</taxon>
        <taxon>Agaricineae</taxon>
        <taxon>Hymenogastraceae</taxon>
        <taxon>Hebeloma</taxon>
    </lineage>
</organism>
<dbReference type="STRING" id="686832.A0A0C2YTC0"/>